<dbReference type="Proteomes" id="UP000563524">
    <property type="component" value="Unassembled WGS sequence"/>
</dbReference>
<accession>A0A840I3F6</accession>
<comment type="caution">
    <text evidence="1">The sequence shown here is derived from an EMBL/GenBank/DDBJ whole genome shotgun (WGS) entry which is preliminary data.</text>
</comment>
<reference evidence="1 2" key="1">
    <citation type="submission" date="2020-08" db="EMBL/GenBank/DDBJ databases">
        <title>Genomic Encyclopedia of Type Strains, Phase IV (KMG-IV): sequencing the most valuable type-strain genomes for metagenomic binning, comparative biology and taxonomic classification.</title>
        <authorList>
            <person name="Goeker M."/>
        </authorList>
    </citation>
    <scope>NUCLEOTIDE SEQUENCE [LARGE SCALE GENOMIC DNA]</scope>
    <source>
        <strain evidence="1 2">DSM 102850</strain>
    </source>
</reference>
<keyword evidence="2" id="KW-1185">Reference proteome</keyword>
<dbReference type="AlphaFoldDB" id="A0A840I3F6"/>
<dbReference type="RefSeq" id="WP_183817767.1">
    <property type="nucleotide sequence ID" value="NZ_JACHOB010000003.1"/>
</dbReference>
<gene>
    <name evidence="1" type="ORF">GGQ59_001832</name>
</gene>
<organism evidence="1 2">
    <name type="scientific">Parvularcula dongshanensis</name>
    <dbReference type="NCBI Taxonomy" id="1173995"/>
    <lineage>
        <taxon>Bacteria</taxon>
        <taxon>Pseudomonadati</taxon>
        <taxon>Pseudomonadota</taxon>
        <taxon>Alphaproteobacteria</taxon>
        <taxon>Parvularculales</taxon>
        <taxon>Parvularculaceae</taxon>
        <taxon>Parvularcula</taxon>
    </lineage>
</organism>
<protein>
    <submittedName>
        <fullName evidence="1">Uncharacterized protein</fullName>
    </submittedName>
</protein>
<evidence type="ECO:0000313" key="1">
    <source>
        <dbReference type="EMBL" id="MBB4659307.1"/>
    </source>
</evidence>
<proteinExistence type="predicted"/>
<evidence type="ECO:0000313" key="2">
    <source>
        <dbReference type="Proteomes" id="UP000563524"/>
    </source>
</evidence>
<dbReference type="EMBL" id="JACHOB010000003">
    <property type="protein sequence ID" value="MBB4659307.1"/>
    <property type="molecule type" value="Genomic_DNA"/>
</dbReference>
<sequence length="65" mass="7115">MNVLQPAYQDEVSPGTGETNELRRMAAALVQLEAYARQRGLDELAGKIEVCIDYLDHRLTGGGLP</sequence>
<name>A0A840I3F6_9PROT</name>